<reference evidence="1" key="1">
    <citation type="journal article" date="2020" name="Nature">
        <title>Giant virus diversity and host interactions through global metagenomics.</title>
        <authorList>
            <person name="Schulz F."/>
            <person name="Roux S."/>
            <person name="Paez-Espino D."/>
            <person name="Jungbluth S."/>
            <person name="Walsh D.A."/>
            <person name="Denef V.J."/>
            <person name="McMahon K.D."/>
            <person name="Konstantinidis K.T."/>
            <person name="Eloe-Fadrosh E.A."/>
            <person name="Kyrpides N.C."/>
            <person name="Woyke T."/>
        </authorList>
    </citation>
    <scope>NUCLEOTIDE SEQUENCE</scope>
    <source>
        <strain evidence="1">GVMAG-M-3300023184-86</strain>
    </source>
</reference>
<protein>
    <submittedName>
        <fullName evidence="1">Uncharacterized protein</fullName>
    </submittedName>
</protein>
<accession>A0A6C0IFI4</accession>
<evidence type="ECO:0000313" key="1">
    <source>
        <dbReference type="EMBL" id="QHT91928.1"/>
    </source>
</evidence>
<sequence length="213" mass="25622">MDLISRTIFNIPSFKKEYTITSEKDRQDIENGRCPDYALYWPEETNNQYWPPTHNYYKGFKEESNPKEDVNTYYKLWRQIATKIAEKKALNKPKLIIFCSLSLLVCDIDNDHHHTKLNLSKYGRQLWEVIKHLHPFIVVDKQHYTKEKKEWCKLKLETINIVTYDIIIKDEEDLENPFILIDYKDVKAIKNPKKIFIQYTNIHETLDKLLQNI</sequence>
<name>A0A6C0IFI4_9ZZZZ</name>
<proteinExistence type="predicted"/>
<dbReference type="AlphaFoldDB" id="A0A6C0IFI4"/>
<organism evidence="1">
    <name type="scientific">viral metagenome</name>
    <dbReference type="NCBI Taxonomy" id="1070528"/>
    <lineage>
        <taxon>unclassified sequences</taxon>
        <taxon>metagenomes</taxon>
        <taxon>organismal metagenomes</taxon>
    </lineage>
</organism>
<dbReference type="EMBL" id="MN740172">
    <property type="protein sequence ID" value="QHT91928.1"/>
    <property type="molecule type" value="Genomic_DNA"/>
</dbReference>